<feature type="region of interest" description="Disordered" evidence="1">
    <location>
        <begin position="675"/>
        <end position="705"/>
    </location>
</feature>
<dbReference type="Proteomes" id="UP000807469">
    <property type="component" value="Unassembled WGS sequence"/>
</dbReference>
<dbReference type="InterPro" id="IPR000719">
    <property type="entry name" value="Prot_kinase_dom"/>
</dbReference>
<dbReference type="PANTHER" id="PTHR38248:SF2">
    <property type="entry name" value="FUNK1 11"/>
    <property type="match status" value="1"/>
</dbReference>
<name>A0A9P6CXI5_9AGAR</name>
<evidence type="ECO:0000256" key="1">
    <source>
        <dbReference type="SAM" id="MobiDB-lite"/>
    </source>
</evidence>
<feature type="compositionally biased region" description="Basic and acidic residues" evidence="1">
    <location>
        <begin position="25"/>
        <end position="36"/>
    </location>
</feature>
<feature type="domain" description="Protein kinase" evidence="2">
    <location>
        <begin position="327"/>
        <end position="628"/>
    </location>
</feature>
<proteinExistence type="predicted"/>
<dbReference type="EMBL" id="MU155287">
    <property type="protein sequence ID" value="KAF9476620.1"/>
    <property type="molecule type" value="Genomic_DNA"/>
</dbReference>
<dbReference type="PANTHER" id="PTHR38248">
    <property type="entry name" value="FUNK1 6"/>
    <property type="match status" value="1"/>
</dbReference>
<dbReference type="SUPFAM" id="SSF56112">
    <property type="entry name" value="Protein kinase-like (PK-like)"/>
    <property type="match status" value="1"/>
</dbReference>
<evidence type="ECO:0000259" key="2">
    <source>
        <dbReference type="PROSITE" id="PS50011"/>
    </source>
</evidence>
<dbReference type="InterPro" id="IPR040976">
    <property type="entry name" value="Pkinase_fungal"/>
</dbReference>
<reference evidence="3" key="1">
    <citation type="submission" date="2020-11" db="EMBL/GenBank/DDBJ databases">
        <authorList>
            <consortium name="DOE Joint Genome Institute"/>
            <person name="Ahrendt S."/>
            <person name="Riley R."/>
            <person name="Andreopoulos W."/>
            <person name="Labutti K."/>
            <person name="Pangilinan J."/>
            <person name="Ruiz-Duenas F.J."/>
            <person name="Barrasa J.M."/>
            <person name="Sanchez-Garcia M."/>
            <person name="Camarero S."/>
            <person name="Miyauchi S."/>
            <person name="Serrano A."/>
            <person name="Linde D."/>
            <person name="Babiker R."/>
            <person name="Drula E."/>
            <person name="Ayuso-Fernandez I."/>
            <person name="Pacheco R."/>
            <person name="Padilla G."/>
            <person name="Ferreira P."/>
            <person name="Barriuso J."/>
            <person name="Kellner H."/>
            <person name="Castanera R."/>
            <person name="Alfaro M."/>
            <person name="Ramirez L."/>
            <person name="Pisabarro A.G."/>
            <person name="Kuo A."/>
            <person name="Tritt A."/>
            <person name="Lipzen A."/>
            <person name="He G."/>
            <person name="Yan M."/>
            <person name="Ng V."/>
            <person name="Cullen D."/>
            <person name="Martin F."/>
            <person name="Rosso M.-N."/>
            <person name="Henrissat B."/>
            <person name="Hibbett D."/>
            <person name="Martinez A.T."/>
            <person name="Grigoriev I.V."/>
        </authorList>
    </citation>
    <scope>NUCLEOTIDE SEQUENCE</scope>
    <source>
        <strain evidence="3">CIRM-BRFM 674</strain>
    </source>
</reference>
<dbReference type="AlphaFoldDB" id="A0A9P6CXI5"/>
<sequence length="705" mass="79656">MSEFSTTRTSSKSKAQSPQTPHLHVPKEPESPRPRTPDVGPEINGQKSNRGVAQISMNHEDALERELAYRRLLEVPGLLEHIFSEESLIQQIGHVAQNLWNSASALWDTERSRWTHFPDPEGDVEVPSNEDGSADEMAFFLNVLGDEIHKLFPCPTETAPPRRRWATTWAVVEKASMNQASPAQEKPQLFLMEDNTPSSLSDFPTWHNILATASIRSIESNHPETLTQLTYNAWMTFCSQDDRRFFLGVSFAGSKVRLCAVDRSGVVGSQAIDIHTQPDRFIHLLTGLVLGQRKDIGFDPNICADVISGRRFVDVATVRYEILETIFISDALVGSGTVCWRARRVIEEGGEGDVVIKTVWVDEESGMNEREIMGLVGDVEGVVKLVASEAVLVNGEEDTTDHVRLVIQESYADFQNMNDIEIRALHRLVLTPYAQEITQFSSKRELLSVFIDAVQAHKRLLNKGILHYDINLENIMIHDCRLPSATTYEQDGSRRRGLLIDFGCAIQVPENSSLAENRVDASTVLPCKNGGEILEVFERKVDEDLQAFLFILIWICWYRSGPRGSLRQDFTALNEDLLAGNKFLDTEAGSMNSHWEDIGIYKFASVCMTEDTENLFENVILANFSPYFKDLKACVTALRQLIFGRRETRVTHDEIVAVLQEAQAQLPSEHRQLAKVPTQRHQLSPNHGARKRKKRRLEENDRNLR</sequence>
<comment type="caution">
    <text evidence="3">The sequence shown here is derived from an EMBL/GenBank/DDBJ whole genome shotgun (WGS) entry which is preliminary data.</text>
</comment>
<evidence type="ECO:0000313" key="3">
    <source>
        <dbReference type="EMBL" id="KAF9476620.1"/>
    </source>
</evidence>
<dbReference type="GO" id="GO:0005524">
    <property type="term" value="F:ATP binding"/>
    <property type="evidence" value="ECO:0007669"/>
    <property type="project" value="InterPro"/>
</dbReference>
<organism evidence="3 4">
    <name type="scientific">Pholiota conissans</name>
    <dbReference type="NCBI Taxonomy" id="109636"/>
    <lineage>
        <taxon>Eukaryota</taxon>
        <taxon>Fungi</taxon>
        <taxon>Dikarya</taxon>
        <taxon>Basidiomycota</taxon>
        <taxon>Agaricomycotina</taxon>
        <taxon>Agaricomycetes</taxon>
        <taxon>Agaricomycetidae</taxon>
        <taxon>Agaricales</taxon>
        <taxon>Agaricineae</taxon>
        <taxon>Strophariaceae</taxon>
        <taxon>Pholiota</taxon>
    </lineage>
</organism>
<protein>
    <recommendedName>
        <fullName evidence="2">Protein kinase domain-containing protein</fullName>
    </recommendedName>
</protein>
<dbReference type="InterPro" id="IPR011009">
    <property type="entry name" value="Kinase-like_dom_sf"/>
</dbReference>
<keyword evidence="4" id="KW-1185">Reference proteome</keyword>
<feature type="compositionally biased region" description="Basic and acidic residues" evidence="1">
    <location>
        <begin position="696"/>
        <end position="705"/>
    </location>
</feature>
<dbReference type="Pfam" id="PF17667">
    <property type="entry name" value="Pkinase_fungal"/>
    <property type="match status" value="1"/>
</dbReference>
<accession>A0A9P6CXI5</accession>
<dbReference type="GO" id="GO:0004672">
    <property type="term" value="F:protein kinase activity"/>
    <property type="evidence" value="ECO:0007669"/>
    <property type="project" value="InterPro"/>
</dbReference>
<dbReference type="PROSITE" id="PS50011">
    <property type="entry name" value="PROTEIN_KINASE_DOM"/>
    <property type="match status" value="1"/>
</dbReference>
<feature type="compositionally biased region" description="Polar residues" evidence="1">
    <location>
        <begin position="1"/>
        <end position="20"/>
    </location>
</feature>
<feature type="region of interest" description="Disordered" evidence="1">
    <location>
        <begin position="1"/>
        <end position="53"/>
    </location>
</feature>
<evidence type="ECO:0000313" key="4">
    <source>
        <dbReference type="Proteomes" id="UP000807469"/>
    </source>
</evidence>
<dbReference type="Gene3D" id="1.10.510.10">
    <property type="entry name" value="Transferase(Phosphotransferase) domain 1"/>
    <property type="match status" value="1"/>
</dbReference>
<gene>
    <name evidence="3" type="ORF">BDN70DRAFT_923155</name>
</gene>
<dbReference type="OrthoDB" id="5584477at2759"/>